<proteinExistence type="predicted"/>
<accession>A0AAX3LEI8</accession>
<protein>
    <submittedName>
        <fullName evidence="1">DUF924 domain-containing protein</fullName>
    </submittedName>
</protein>
<keyword evidence="2" id="KW-1185">Reference proteome</keyword>
<dbReference type="EMBL" id="CP116347">
    <property type="protein sequence ID" value="WCE14456.1"/>
    <property type="molecule type" value="Genomic_DNA"/>
</dbReference>
<name>A0AAX3LEI8_9ENTR</name>
<dbReference type="AlphaFoldDB" id="A0AAX3LEI8"/>
<gene>
    <name evidence="1" type="ORF">PHA72_06125</name>
</gene>
<dbReference type="RefSeq" id="WP_059305578.1">
    <property type="nucleotide sequence ID" value="NZ_CP076536.1"/>
</dbReference>
<evidence type="ECO:0000313" key="1">
    <source>
        <dbReference type="EMBL" id="WCE14456.1"/>
    </source>
</evidence>
<dbReference type="InterPro" id="IPR011990">
    <property type="entry name" value="TPR-like_helical_dom_sf"/>
</dbReference>
<organism evidence="1 2">
    <name type="scientific">Enterobacter ludwigii</name>
    <dbReference type="NCBI Taxonomy" id="299767"/>
    <lineage>
        <taxon>Bacteria</taxon>
        <taxon>Pseudomonadati</taxon>
        <taxon>Pseudomonadota</taxon>
        <taxon>Gammaproteobacteria</taxon>
        <taxon>Enterobacterales</taxon>
        <taxon>Enterobacteriaceae</taxon>
        <taxon>Enterobacter</taxon>
        <taxon>Enterobacter cloacae complex</taxon>
    </lineage>
</organism>
<dbReference type="Pfam" id="PF06041">
    <property type="entry name" value="DUF924"/>
    <property type="match status" value="1"/>
</dbReference>
<dbReference type="SUPFAM" id="SSF48452">
    <property type="entry name" value="TPR-like"/>
    <property type="match status" value="1"/>
</dbReference>
<dbReference type="InterPro" id="IPR010323">
    <property type="entry name" value="DUF924"/>
</dbReference>
<dbReference type="Proteomes" id="UP001210538">
    <property type="component" value="Chromosome"/>
</dbReference>
<evidence type="ECO:0000313" key="2">
    <source>
        <dbReference type="Proteomes" id="UP001210538"/>
    </source>
</evidence>
<reference evidence="1 2" key="1">
    <citation type="submission" date="2023-01" db="EMBL/GenBank/DDBJ databases">
        <title>Genome sequence resource and annotation of Enterobacter ludwigii, an economically important pathogen of seedling wilt with strawberry.</title>
        <authorList>
            <person name="Xie Y."/>
        </authorList>
    </citation>
    <scope>NUCLEOTIDE SEQUENCE [LARGE SCALE GENOMIC DNA]</scope>
    <source>
        <strain evidence="1 2">CM-TZ4</strain>
    </source>
</reference>
<dbReference type="Gene3D" id="1.20.58.320">
    <property type="entry name" value="TPR-like"/>
    <property type="match status" value="1"/>
</dbReference>
<dbReference type="Gene3D" id="1.25.40.10">
    <property type="entry name" value="Tetratricopeptide repeat domain"/>
    <property type="match status" value="1"/>
</dbReference>
<sequence>MNYRTVLDFWFSEQSQTKWFERDDNFDAIISDRFTTCWQMACRGELSHWRENILGRLAEIIVLDQFSRNLNRENAHAWAQDGMALNLSQEAILKPEWHQLSVMQRAFLLMPWMHSESAAIHDKATLLFNELGDPSFMQHEQEHRSIILQFGRYPHRNRLLGRTSTTAEKTYLSEN</sequence>